<accession>A0ABS7T1D6</accession>
<gene>
    <name evidence="1" type="ORF">K8P03_09970</name>
</gene>
<evidence type="ECO:0000313" key="1">
    <source>
        <dbReference type="EMBL" id="MBZ2387605.1"/>
    </source>
</evidence>
<protein>
    <submittedName>
        <fullName evidence="1">Uncharacterized protein</fullName>
    </submittedName>
</protein>
<evidence type="ECO:0000313" key="2">
    <source>
        <dbReference type="Proteomes" id="UP000734271"/>
    </source>
</evidence>
<dbReference type="RefSeq" id="WP_060802419.1">
    <property type="nucleotide sequence ID" value="NZ_JAIPME010000002.1"/>
</dbReference>
<organism evidence="1 2">
    <name type="scientific">Anaerococcus murdochii</name>
    <dbReference type="NCBI Taxonomy" id="411577"/>
    <lineage>
        <taxon>Bacteria</taxon>
        <taxon>Bacillati</taxon>
        <taxon>Bacillota</taxon>
        <taxon>Tissierellia</taxon>
        <taxon>Tissierellales</taxon>
        <taxon>Peptoniphilaceae</taxon>
        <taxon>Anaerococcus</taxon>
    </lineage>
</organism>
<dbReference type="Proteomes" id="UP000734271">
    <property type="component" value="Unassembled WGS sequence"/>
</dbReference>
<sequence length="228" mass="26553">MGGFKQKSINEDFQNGFYYYIIETIEKCCSLMKQNCISVGRKVKNHEVNIQNHLFHYYLDDNSMLTKLGCEMFPISFQIETPETYDENTDSFIGRCDIKVISNNFWINKNKKDYYIIECKRIDGSSSLNKKYIDEGVSRFVDEPPKYPSHHNKNIMFGFVVKNIDIPNNSIKLSKINKDKFGAISKGNLCLVKKDIDEGLHEYISNYTLSNKSLQLLHIFFDFSSIVK</sequence>
<reference evidence="1 2" key="1">
    <citation type="submission" date="2021-08" db="EMBL/GenBank/DDBJ databases">
        <title>FDA dAtabase for Regulatory Grade micrObial Sequences (FDA-ARGOS): Supporting development and validation of Infectious Disease Dx tests.</title>
        <authorList>
            <person name="Sproer C."/>
            <person name="Gronow S."/>
            <person name="Severitt S."/>
            <person name="Schroder I."/>
            <person name="Tallon L."/>
            <person name="Sadzewicz L."/>
            <person name="Zhao X."/>
            <person name="Boylan J."/>
            <person name="Ott S."/>
            <person name="Bowen H."/>
            <person name="Vavikolanu K."/>
            <person name="Hazen T."/>
            <person name="Aluvathingal J."/>
            <person name="Nadendla S."/>
            <person name="Lowell S."/>
            <person name="Myers T."/>
            <person name="Yan Y."/>
            <person name="Sichtig H."/>
        </authorList>
    </citation>
    <scope>NUCLEOTIDE SEQUENCE [LARGE SCALE GENOMIC DNA]</scope>
    <source>
        <strain evidence="1 2">FDAARGOS_1460</strain>
    </source>
</reference>
<dbReference type="EMBL" id="JAIPME010000002">
    <property type="protein sequence ID" value="MBZ2387605.1"/>
    <property type="molecule type" value="Genomic_DNA"/>
</dbReference>
<proteinExistence type="predicted"/>
<keyword evidence="2" id="KW-1185">Reference proteome</keyword>
<comment type="caution">
    <text evidence="1">The sequence shown here is derived from an EMBL/GenBank/DDBJ whole genome shotgun (WGS) entry which is preliminary data.</text>
</comment>
<name>A0ABS7T1D6_9FIRM</name>